<dbReference type="EnsemblFungi" id="EJT82260">
    <property type="protein sequence ID" value="EJT82260"/>
    <property type="gene ID" value="GGTG_02234"/>
</dbReference>
<reference evidence="3" key="4">
    <citation type="journal article" date="2015" name="G3 (Bethesda)">
        <title>Genome sequences of three phytopathogenic species of the Magnaporthaceae family of fungi.</title>
        <authorList>
            <person name="Okagaki L.H."/>
            <person name="Nunes C.C."/>
            <person name="Sailsbery J."/>
            <person name="Clay B."/>
            <person name="Brown D."/>
            <person name="John T."/>
            <person name="Oh Y."/>
            <person name="Young N."/>
            <person name="Fitzgerald M."/>
            <person name="Haas B.J."/>
            <person name="Zeng Q."/>
            <person name="Young S."/>
            <person name="Adiconis X."/>
            <person name="Fan L."/>
            <person name="Levin J.Z."/>
            <person name="Mitchell T.K."/>
            <person name="Okubara P.A."/>
            <person name="Farman M.L."/>
            <person name="Kohn L.M."/>
            <person name="Birren B."/>
            <person name="Ma L.-J."/>
            <person name="Dean R.A."/>
        </authorList>
    </citation>
    <scope>NUCLEOTIDE SEQUENCE</scope>
    <source>
        <strain evidence="3">R3-111a-1</strain>
    </source>
</reference>
<evidence type="ECO:0000313" key="2">
    <source>
        <dbReference type="EMBL" id="EJT82260.1"/>
    </source>
</evidence>
<feature type="compositionally biased region" description="Basic and acidic residues" evidence="1">
    <location>
        <begin position="162"/>
        <end position="171"/>
    </location>
</feature>
<organism evidence="2">
    <name type="scientific">Gaeumannomyces tritici (strain R3-111a-1)</name>
    <name type="common">Wheat and barley take-all root rot fungus</name>
    <name type="synonym">Gaeumannomyces graminis var. tritici</name>
    <dbReference type="NCBI Taxonomy" id="644352"/>
    <lineage>
        <taxon>Eukaryota</taxon>
        <taxon>Fungi</taxon>
        <taxon>Dikarya</taxon>
        <taxon>Ascomycota</taxon>
        <taxon>Pezizomycotina</taxon>
        <taxon>Sordariomycetes</taxon>
        <taxon>Sordariomycetidae</taxon>
        <taxon>Magnaporthales</taxon>
        <taxon>Magnaporthaceae</taxon>
        <taxon>Gaeumannomyces</taxon>
    </lineage>
</organism>
<keyword evidence="4" id="KW-1185">Reference proteome</keyword>
<evidence type="ECO:0000313" key="3">
    <source>
        <dbReference type="EnsemblFungi" id="EJT82260"/>
    </source>
</evidence>
<accession>J3NLT4</accession>
<evidence type="ECO:0000313" key="4">
    <source>
        <dbReference type="Proteomes" id="UP000006039"/>
    </source>
</evidence>
<reference evidence="2" key="3">
    <citation type="submission" date="2010-09" db="EMBL/GenBank/DDBJ databases">
        <title>Annotation of Gaeumannomyces graminis var. tritici R3-111a-1.</title>
        <authorList>
            <consortium name="The Broad Institute Genome Sequencing Platform"/>
            <person name="Ma L.-J."/>
            <person name="Dead R."/>
            <person name="Young S.K."/>
            <person name="Zeng Q."/>
            <person name="Gargeya S."/>
            <person name="Fitzgerald M."/>
            <person name="Haas B."/>
            <person name="Abouelleil A."/>
            <person name="Alvarado L."/>
            <person name="Arachchi H.M."/>
            <person name="Berlin A."/>
            <person name="Brown A."/>
            <person name="Chapman S.B."/>
            <person name="Chen Z."/>
            <person name="Dunbar C."/>
            <person name="Freedman E."/>
            <person name="Gearin G."/>
            <person name="Gellesch M."/>
            <person name="Goldberg J."/>
            <person name="Griggs A."/>
            <person name="Gujja S."/>
            <person name="Heiman D."/>
            <person name="Howarth C."/>
            <person name="Larson L."/>
            <person name="Lui A."/>
            <person name="MacDonald P.J.P."/>
            <person name="Mehta T."/>
            <person name="Montmayeur A."/>
            <person name="Murphy C."/>
            <person name="Neiman D."/>
            <person name="Pearson M."/>
            <person name="Priest M."/>
            <person name="Roberts A."/>
            <person name="Saif S."/>
            <person name="Shea T."/>
            <person name="Shenoy N."/>
            <person name="Sisk P."/>
            <person name="Stolte C."/>
            <person name="Sykes S."/>
            <person name="Yandava C."/>
            <person name="Wortman J."/>
            <person name="Nusbaum C."/>
            <person name="Birren B."/>
        </authorList>
    </citation>
    <scope>NUCLEOTIDE SEQUENCE</scope>
    <source>
        <strain evidence="2">R3-111a-1</strain>
    </source>
</reference>
<feature type="region of interest" description="Disordered" evidence="1">
    <location>
        <begin position="131"/>
        <end position="171"/>
    </location>
</feature>
<gene>
    <name evidence="3" type="primary">20342692</name>
    <name evidence="2" type="ORF">GGTG_02234</name>
</gene>
<dbReference type="Proteomes" id="UP000006039">
    <property type="component" value="Unassembled WGS sequence"/>
</dbReference>
<dbReference type="RefSeq" id="XP_009218269.1">
    <property type="nucleotide sequence ID" value="XM_009220005.1"/>
</dbReference>
<proteinExistence type="predicted"/>
<reference evidence="4" key="1">
    <citation type="submission" date="2010-07" db="EMBL/GenBank/DDBJ databases">
        <title>The genome sequence of Gaeumannomyces graminis var. tritici strain R3-111a-1.</title>
        <authorList>
            <consortium name="The Broad Institute Genome Sequencing Platform"/>
            <person name="Ma L.-J."/>
            <person name="Dead R."/>
            <person name="Young S."/>
            <person name="Zeng Q."/>
            <person name="Koehrsen M."/>
            <person name="Alvarado L."/>
            <person name="Berlin A."/>
            <person name="Chapman S.B."/>
            <person name="Chen Z."/>
            <person name="Freedman E."/>
            <person name="Gellesch M."/>
            <person name="Goldberg J."/>
            <person name="Griggs A."/>
            <person name="Gujja S."/>
            <person name="Heilman E.R."/>
            <person name="Heiman D."/>
            <person name="Hepburn T."/>
            <person name="Howarth C."/>
            <person name="Jen D."/>
            <person name="Larson L."/>
            <person name="Mehta T."/>
            <person name="Neiman D."/>
            <person name="Pearson M."/>
            <person name="Roberts A."/>
            <person name="Saif S."/>
            <person name="Shea T."/>
            <person name="Shenoy N."/>
            <person name="Sisk P."/>
            <person name="Stolte C."/>
            <person name="Sykes S."/>
            <person name="Walk T."/>
            <person name="White J."/>
            <person name="Yandava C."/>
            <person name="Haas B."/>
            <person name="Nusbaum C."/>
            <person name="Birren B."/>
        </authorList>
    </citation>
    <scope>NUCLEOTIDE SEQUENCE [LARGE SCALE GENOMIC DNA]</scope>
    <source>
        <strain evidence="4">R3-111a-1</strain>
    </source>
</reference>
<name>J3NLT4_GAET3</name>
<dbReference type="HOGENOM" id="CLU_1562955_0_0_1"/>
<dbReference type="VEuPathDB" id="FungiDB:GGTG_02234"/>
<evidence type="ECO:0000256" key="1">
    <source>
        <dbReference type="SAM" id="MobiDB-lite"/>
    </source>
</evidence>
<sequence length="171" mass="18780">MQQMMGCASAMSNSPKDLHQLVLVETFRGLSDVLAITTRPWNTSKKTERQSRKCLNSIADAMAAIRRKDLDSRRSSATSTVLSIAESISPRTVPAIALPFPGYHYSTFDTDSLTASRQALWLDTSVAISEGDGRDSAPGRLMSRQRGTTMTRRKRTSPPPPSERKVGLDPI</sequence>
<dbReference type="AlphaFoldDB" id="J3NLT4"/>
<reference evidence="3" key="5">
    <citation type="submission" date="2018-04" db="UniProtKB">
        <authorList>
            <consortium name="EnsemblFungi"/>
        </authorList>
    </citation>
    <scope>IDENTIFICATION</scope>
    <source>
        <strain evidence="3">R3-111a-1</strain>
    </source>
</reference>
<reference evidence="2" key="2">
    <citation type="submission" date="2010-07" db="EMBL/GenBank/DDBJ databases">
        <authorList>
            <consortium name="The Broad Institute Genome Sequencing Platform"/>
            <consortium name="Broad Institute Genome Sequencing Center for Infectious Disease"/>
            <person name="Ma L.-J."/>
            <person name="Dead R."/>
            <person name="Young S."/>
            <person name="Zeng Q."/>
            <person name="Koehrsen M."/>
            <person name="Alvarado L."/>
            <person name="Berlin A."/>
            <person name="Chapman S.B."/>
            <person name="Chen Z."/>
            <person name="Freedman E."/>
            <person name="Gellesch M."/>
            <person name="Goldberg J."/>
            <person name="Griggs A."/>
            <person name="Gujja S."/>
            <person name="Heilman E.R."/>
            <person name="Heiman D."/>
            <person name="Hepburn T."/>
            <person name="Howarth C."/>
            <person name="Jen D."/>
            <person name="Larson L."/>
            <person name="Mehta T."/>
            <person name="Neiman D."/>
            <person name="Pearson M."/>
            <person name="Roberts A."/>
            <person name="Saif S."/>
            <person name="Shea T."/>
            <person name="Shenoy N."/>
            <person name="Sisk P."/>
            <person name="Stolte C."/>
            <person name="Sykes S."/>
            <person name="Walk T."/>
            <person name="White J."/>
            <person name="Yandava C."/>
            <person name="Haas B."/>
            <person name="Nusbaum C."/>
            <person name="Birren B."/>
        </authorList>
    </citation>
    <scope>NUCLEOTIDE SEQUENCE</scope>
    <source>
        <strain evidence="2">R3-111a-1</strain>
    </source>
</reference>
<dbReference type="GeneID" id="20342692"/>
<protein>
    <submittedName>
        <fullName evidence="2 3">Uncharacterized protein</fullName>
    </submittedName>
</protein>
<dbReference type="EMBL" id="GL385395">
    <property type="protein sequence ID" value="EJT82260.1"/>
    <property type="molecule type" value="Genomic_DNA"/>
</dbReference>